<protein>
    <submittedName>
        <fullName evidence="7">TetR family transcriptional regulator</fullName>
    </submittedName>
</protein>
<evidence type="ECO:0000256" key="4">
    <source>
        <dbReference type="PROSITE-ProRule" id="PRU00335"/>
    </source>
</evidence>
<dbReference type="InterPro" id="IPR036271">
    <property type="entry name" value="Tet_transcr_reg_TetR-rel_C_sf"/>
</dbReference>
<evidence type="ECO:0000256" key="5">
    <source>
        <dbReference type="SAM" id="MobiDB-lite"/>
    </source>
</evidence>
<dbReference type="SUPFAM" id="SSF46689">
    <property type="entry name" value="Homeodomain-like"/>
    <property type="match status" value="1"/>
</dbReference>
<dbReference type="PANTHER" id="PTHR30055:SF148">
    <property type="entry name" value="TETR-FAMILY TRANSCRIPTIONAL REGULATOR"/>
    <property type="match status" value="1"/>
</dbReference>
<evidence type="ECO:0000256" key="1">
    <source>
        <dbReference type="ARBA" id="ARBA00023015"/>
    </source>
</evidence>
<dbReference type="AlphaFoldDB" id="A0A7J5ULK6"/>
<evidence type="ECO:0000313" key="8">
    <source>
        <dbReference type="Proteomes" id="UP000451860"/>
    </source>
</evidence>
<evidence type="ECO:0000259" key="6">
    <source>
        <dbReference type="PROSITE" id="PS50977"/>
    </source>
</evidence>
<dbReference type="OrthoDB" id="9796019at2"/>
<dbReference type="GO" id="GO:0003700">
    <property type="term" value="F:DNA-binding transcription factor activity"/>
    <property type="evidence" value="ECO:0007669"/>
    <property type="project" value="TreeGrafter"/>
</dbReference>
<dbReference type="Pfam" id="PF00440">
    <property type="entry name" value="TetR_N"/>
    <property type="match status" value="1"/>
</dbReference>
<dbReference type="PROSITE" id="PS50977">
    <property type="entry name" value="HTH_TETR_2"/>
    <property type="match status" value="1"/>
</dbReference>
<dbReference type="InterPro" id="IPR011075">
    <property type="entry name" value="TetR_C"/>
</dbReference>
<feature type="DNA-binding region" description="H-T-H motif" evidence="4">
    <location>
        <begin position="46"/>
        <end position="65"/>
    </location>
</feature>
<dbReference type="InterPro" id="IPR050109">
    <property type="entry name" value="HTH-type_TetR-like_transc_reg"/>
</dbReference>
<proteinExistence type="predicted"/>
<dbReference type="SUPFAM" id="SSF48498">
    <property type="entry name" value="Tetracyclin repressor-like, C-terminal domain"/>
    <property type="match status" value="1"/>
</dbReference>
<dbReference type="InterPro" id="IPR001647">
    <property type="entry name" value="HTH_TetR"/>
</dbReference>
<feature type="compositionally biased region" description="Basic and acidic residues" evidence="5">
    <location>
        <begin position="1"/>
        <end position="14"/>
    </location>
</feature>
<dbReference type="Pfam" id="PF16859">
    <property type="entry name" value="TetR_C_11"/>
    <property type="match status" value="1"/>
</dbReference>
<name>A0A7J5ULK6_9MICO</name>
<keyword evidence="8" id="KW-1185">Reference proteome</keyword>
<dbReference type="PRINTS" id="PR00455">
    <property type="entry name" value="HTHTETR"/>
</dbReference>
<dbReference type="Gene3D" id="1.10.357.10">
    <property type="entry name" value="Tetracycline Repressor, domain 2"/>
    <property type="match status" value="1"/>
</dbReference>
<evidence type="ECO:0000313" key="7">
    <source>
        <dbReference type="EMBL" id="KAE8763245.1"/>
    </source>
</evidence>
<dbReference type="Gene3D" id="1.10.10.60">
    <property type="entry name" value="Homeodomain-like"/>
    <property type="match status" value="1"/>
</dbReference>
<keyword evidence="1" id="KW-0805">Transcription regulation</keyword>
<evidence type="ECO:0000256" key="2">
    <source>
        <dbReference type="ARBA" id="ARBA00023125"/>
    </source>
</evidence>
<gene>
    <name evidence="7" type="ORF">GB883_15135</name>
</gene>
<sequence length="213" mass="23328">MSDPSLMHDAEPAKRGPGRPRHADTEERAYRAVLELFGQKGFDGMSLDAVAQSAGVGKSSIYLRWKNKRELLLEAIKNMESHHVYPDDEALGIRDYLIAYGRGRARTYLGEYGAAMVSLISASYVHPAEFQDLLAESINRGVLQAVHRIARAVDDGELPAGLAATDLLSALEGAIFFRLFIYRQDPSTEPLSAENLDATITRLVDVLLAGLTA</sequence>
<keyword evidence="2 4" id="KW-0238">DNA-binding</keyword>
<feature type="domain" description="HTH tetR-type" evidence="6">
    <location>
        <begin position="23"/>
        <end position="83"/>
    </location>
</feature>
<accession>A0A7J5ULK6</accession>
<dbReference type="Proteomes" id="UP000451860">
    <property type="component" value="Unassembled WGS sequence"/>
</dbReference>
<dbReference type="EMBL" id="WHJE01000085">
    <property type="protein sequence ID" value="KAE8763245.1"/>
    <property type="molecule type" value="Genomic_DNA"/>
</dbReference>
<dbReference type="PANTHER" id="PTHR30055">
    <property type="entry name" value="HTH-TYPE TRANSCRIPTIONAL REGULATOR RUTR"/>
    <property type="match status" value="1"/>
</dbReference>
<dbReference type="RefSeq" id="WP_152203428.1">
    <property type="nucleotide sequence ID" value="NZ_VUKF01000028.1"/>
</dbReference>
<evidence type="ECO:0000256" key="3">
    <source>
        <dbReference type="ARBA" id="ARBA00023163"/>
    </source>
</evidence>
<feature type="region of interest" description="Disordered" evidence="5">
    <location>
        <begin position="1"/>
        <end position="25"/>
    </location>
</feature>
<keyword evidence="3" id="KW-0804">Transcription</keyword>
<reference evidence="7 8" key="1">
    <citation type="submission" date="2019-10" db="EMBL/GenBank/DDBJ databases">
        <title>Georgenia wutianyii sp. nov. and Georgenia yuyongxinii sp. nov. isolated from plateau pika (Ochotona curzoniae) in the Qinghai-Tibet plateau of China.</title>
        <authorList>
            <person name="Tian Z."/>
        </authorList>
    </citation>
    <scope>NUCLEOTIDE SEQUENCE [LARGE SCALE GENOMIC DNA]</scope>
    <source>
        <strain evidence="7 8">DSM 21501</strain>
    </source>
</reference>
<dbReference type="GO" id="GO:0000976">
    <property type="term" value="F:transcription cis-regulatory region binding"/>
    <property type="evidence" value="ECO:0007669"/>
    <property type="project" value="TreeGrafter"/>
</dbReference>
<comment type="caution">
    <text evidence="7">The sequence shown here is derived from an EMBL/GenBank/DDBJ whole genome shotgun (WGS) entry which is preliminary data.</text>
</comment>
<dbReference type="InterPro" id="IPR009057">
    <property type="entry name" value="Homeodomain-like_sf"/>
</dbReference>
<organism evidence="7 8">
    <name type="scientific">Georgenia thermotolerans</name>
    <dbReference type="NCBI Taxonomy" id="527326"/>
    <lineage>
        <taxon>Bacteria</taxon>
        <taxon>Bacillati</taxon>
        <taxon>Actinomycetota</taxon>
        <taxon>Actinomycetes</taxon>
        <taxon>Micrococcales</taxon>
        <taxon>Bogoriellaceae</taxon>
        <taxon>Georgenia</taxon>
    </lineage>
</organism>